<dbReference type="WBParaSite" id="BTMF_0001541601-mRNA-1">
    <property type="protein sequence ID" value="BTMF_0001541601-mRNA-1"/>
    <property type="gene ID" value="BTMF_0001541601"/>
</dbReference>
<evidence type="ECO:0000313" key="1">
    <source>
        <dbReference type="EMBL" id="VDO45717.1"/>
    </source>
</evidence>
<name>A0A0R3R5X2_9BILA</name>
<reference evidence="3" key="1">
    <citation type="submission" date="2017-02" db="UniProtKB">
        <authorList>
            <consortium name="WormBaseParasite"/>
        </authorList>
    </citation>
    <scope>IDENTIFICATION</scope>
</reference>
<evidence type="ECO:0000313" key="3">
    <source>
        <dbReference type="WBParaSite" id="BTMF_0001541601-mRNA-1"/>
    </source>
</evidence>
<dbReference type="EMBL" id="UZAG01020070">
    <property type="protein sequence ID" value="VDO45717.1"/>
    <property type="molecule type" value="Genomic_DNA"/>
</dbReference>
<dbReference type="Proteomes" id="UP000280834">
    <property type="component" value="Unassembled WGS sequence"/>
</dbReference>
<gene>
    <name evidence="1" type="ORF">BTMF_LOCUS13408</name>
</gene>
<accession>A0A0R3R5X2</accession>
<keyword evidence="2" id="KW-1185">Reference proteome</keyword>
<sequence>MTHVYRAILSIRKHLQDFLKYTTIPKQTKSWLLDSVIFDHYFALESSKASPPSITS</sequence>
<dbReference type="AlphaFoldDB" id="A0A0R3R5X2"/>
<reference evidence="1 2" key="2">
    <citation type="submission" date="2018-11" db="EMBL/GenBank/DDBJ databases">
        <authorList>
            <consortium name="Pathogen Informatics"/>
        </authorList>
    </citation>
    <scope>NUCLEOTIDE SEQUENCE [LARGE SCALE GENOMIC DNA]</scope>
</reference>
<organism evidence="3">
    <name type="scientific">Brugia timori</name>
    <dbReference type="NCBI Taxonomy" id="42155"/>
    <lineage>
        <taxon>Eukaryota</taxon>
        <taxon>Metazoa</taxon>
        <taxon>Ecdysozoa</taxon>
        <taxon>Nematoda</taxon>
        <taxon>Chromadorea</taxon>
        <taxon>Rhabditida</taxon>
        <taxon>Spirurina</taxon>
        <taxon>Spiruromorpha</taxon>
        <taxon>Filarioidea</taxon>
        <taxon>Onchocercidae</taxon>
        <taxon>Brugia</taxon>
    </lineage>
</organism>
<evidence type="ECO:0000313" key="2">
    <source>
        <dbReference type="Proteomes" id="UP000280834"/>
    </source>
</evidence>
<protein>
    <submittedName>
        <fullName evidence="3">Transposase</fullName>
    </submittedName>
</protein>
<proteinExistence type="predicted"/>